<dbReference type="Proteomes" id="UP000003277">
    <property type="component" value="Unassembled WGS sequence"/>
</dbReference>
<protein>
    <recommendedName>
        <fullName evidence="3">DUF488 domain-containing protein</fullName>
    </recommendedName>
</protein>
<dbReference type="InterPro" id="IPR052552">
    <property type="entry name" value="YeaO-like"/>
</dbReference>
<reference evidence="1 2" key="1">
    <citation type="submission" date="2011-11" db="EMBL/GenBank/DDBJ databases">
        <title>The Genome Sequence of Dialister succinatiphilus YIT 11850.</title>
        <authorList>
            <consortium name="The Broad Institute Genome Sequencing Platform"/>
            <person name="Earl A."/>
            <person name="Ward D."/>
            <person name="Feldgarden M."/>
            <person name="Gevers D."/>
            <person name="Morotomi M."/>
            <person name="Young S.K."/>
            <person name="Zeng Q."/>
            <person name="Gargeya S."/>
            <person name="Fitzgerald M."/>
            <person name="Haas B."/>
            <person name="Abouelleil A."/>
            <person name="Alvarado L."/>
            <person name="Arachchi H.M."/>
            <person name="Berlin A."/>
            <person name="Brown A."/>
            <person name="Chapman S.B."/>
            <person name="Dunbar C."/>
            <person name="Gearin G."/>
            <person name="Goldberg J."/>
            <person name="Griggs A."/>
            <person name="Gujja S."/>
            <person name="Heiman D."/>
            <person name="Howarth C."/>
            <person name="Lui A."/>
            <person name="MacDonald P.J.P."/>
            <person name="Montmayeur A."/>
            <person name="Murphy C."/>
            <person name="Neiman D."/>
            <person name="Pearson M."/>
            <person name="Priest M."/>
            <person name="Roberts A."/>
            <person name="Saif S."/>
            <person name="Shea T."/>
            <person name="Sisk P."/>
            <person name="Stolte C."/>
            <person name="Sykes S."/>
            <person name="Wortman J."/>
            <person name="Nusbaum C."/>
            <person name="Birren B."/>
        </authorList>
    </citation>
    <scope>NUCLEOTIDE SEQUENCE [LARGE SCALE GENOMIC DNA]</scope>
    <source>
        <strain evidence="1 2">YIT 11850</strain>
    </source>
</reference>
<dbReference type="PATRIC" id="fig|742743.3.peg.1993"/>
<dbReference type="STRING" id="742743.HMPREF9453_01978"/>
<evidence type="ECO:0000313" key="2">
    <source>
        <dbReference type="Proteomes" id="UP000003277"/>
    </source>
</evidence>
<accession>H1D2Z0</accession>
<sequence length="120" mass="14198">MDIQLKRVYESPEESDGYRILTDRLWPRGISREKAALDLWAKDMAPSSELRKWFGHDPEKYETFRKKYLQELDHNPGKEDFLSLVKSHLKEGRVTLLYGARDREHNQAVVLQHFLEQALS</sequence>
<evidence type="ECO:0000313" key="1">
    <source>
        <dbReference type="EMBL" id="EHO62131.1"/>
    </source>
</evidence>
<evidence type="ECO:0008006" key="3">
    <source>
        <dbReference type="Google" id="ProtNLM"/>
    </source>
</evidence>
<dbReference type="HOGENOM" id="CLU_137928_0_0_9"/>
<comment type="caution">
    <text evidence="1">The sequence shown here is derived from an EMBL/GenBank/DDBJ whole genome shotgun (WGS) entry which is preliminary data.</text>
</comment>
<dbReference type="RefSeq" id="WP_008860472.1">
    <property type="nucleotide sequence ID" value="NZ_JH591189.1"/>
</dbReference>
<keyword evidence="2" id="KW-1185">Reference proteome</keyword>
<dbReference type="PANTHER" id="PTHR36849:SF1">
    <property type="entry name" value="CYTOPLASMIC PROTEIN"/>
    <property type="match status" value="1"/>
</dbReference>
<dbReference type="PANTHER" id="PTHR36849">
    <property type="entry name" value="CYTOPLASMIC PROTEIN-RELATED"/>
    <property type="match status" value="1"/>
</dbReference>
<dbReference type="OrthoDB" id="9790745at2"/>
<proteinExistence type="predicted"/>
<name>H1D2Z0_9FIRM</name>
<gene>
    <name evidence="1" type="ORF">HMPREF9453_01978</name>
</gene>
<dbReference type="Pfam" id="PF22752">
    <property type="entry name" value="DUF488-N3i"/>
    <property type="match status" value="1"/>
</dbReference>
<dbReference type="EMBL" id="ADLT01000066">
    <property type="protein sequence ID" value="EHO62131.1"/>
    <property type="molecule type" value="Genomic_DNA"/>
</dbReference>
<dbReference type="AlphaFoldDB" id="H1D2Z0"/>
<organism evidence="1 2">
    <name type="scientific">Dialister succinatiphilus YIT 11850</name>
    <dbReference type="NCBI Taxonomy" id="742743"/>
    <lineage>
        <taxon>Bacteria</taxon>
        <taxon>Bacillati</taxon>
        <taxon>Bacillota</taxon>
        <taxon>Negativicutes</taxon>
        <taxon>Veillonellales</taxon>
        <taxon>Veillonellaceae</taxon>
        <taxon>Dialister</taxon>
    </lineage>
</organism>
<dbReference type="eggNOG" id="COG3189">
    <property type="taxonomic scope" value="Bacteria"/>
</dbReference>